<protein>
    <submittedName>
        <fullName evidence="2">Uncharacterized protein</fullName>
    </submittedName>
</protein>
<keyword evidence="3" id="KW-1185">Reference proteome</keyword>
<feature type="compositionally biased region" description="Basic and acidic residues" evidence="1">
    <location>
        <begin position="397"/>
        <end position="408"/>
    </location>
</feature>
<reference evidence="2" key="1">
    <citation type="journal article" date="2020" name="Stud. Mycol.">
        <title>101 Dothideomycetes genomes: a test case for predicting lifestyles and emergence of pathogens.</title>
        <authorList>
            <person name="Haridas S."/>
            <person name="Albert R."/>
            <person name="Binder M."/>
            <person name="Bloem J."/>
            <person name="Labutti K."/>
            <person name="Salamov A."/>
            <person name="Andreopoulos B."/>
            <person name="Baker S."/>
            <person name="Barry K."/>
            <person name="Bills G."/>
            <person name="Bluhm B."/>
            <person name="Cannon C."/>
            <person name="Castanera R."/>
            <person name="Culley D."/>
            <person name="Daum C."/>
            <person name="Ezra D."/>
            <person name="Gonzalez J."/>
            <person name="Henrissat B."/>
            <person name="Kuo A."/>
            <person name="Liang C."/>
            <person name="Lipzen A."/>
            <person name="Lutzoni F."/>
            <person name="Magnuson J."/>
            <person name="Mondo S."/>
            <person name="Nolan M."/>
            <person name="Ohm R."/>
            <person name="Pangilinan J."/>
            <person name="Park H.-J."/>
            <person name="Ramirez L."/>
            <person name="Alfaro M."/>
            <person name="Sun H."/>
            <person name="Tritt A."/>
            <person name="Yoshinaga Y."/>
            <person name="Zwiers L.-H."/>
            <person name="Turgeon B."/>
            <person name="Goodwin S."/>
            <person name="Spatafora J."/>
            <person name="Crous P."/>
            <person name="Grigoriev I."/>
        </authorList>
    </citation>
    <scope>NUCLEOTIDE SEQUENCE</scope>
    <source>
        <strain evidence="2">CBS 123094</strain>
    </source>
</reference>
<feature type="region of interest" description="Disordered" evidence="1">
    <location>
        <begin position="436"/>
        <end position="477"/>
    </location>
</feature>
<evidence type="ECO:0000313" key="3">
    <source>
        <dbReference type="Proteomes" id="UP000799779"/>
    </source>
</evidence>
<feature type="compositionally biased region" description="Basic and acidic residues" evidence="1">
    <location>
        <begin position="463"/>
        <end position="476"/>
    </location>
</feature>
<dbReference type="EMBL" id="ML977660">
    <property type="protein sequence ID" value="KAF1994444.1"/>
    <property type="molecule type" value="Genomic_DNA"/>
</dbReference>
<gene>
    <name evidence="2" type="ORF">P154DRAFT_476000</name>
</gene>
<sequence>MALLLAPYNDSMRLGMGFNSYTQTMCIDEAVEFDKDNITTVQSDNTSQVVSYSSRFVEKLSDVVDSMNISYGSSIKRGTVEISGNTNSVNEDKIKASDLNAIVSVKVVNQTTTLLEDCKFKPINNIKPGSSRFNDIYGDCYISGFIEGGEFTGIISMRALDRSKVDNVTSSIKSSMGTAAKAEFTMDSMSGLDLSVSESLKETETTLSVSWMGGGQIKEADRLWDMDSMFASAAAFPARVAECPQRTWAILTKYKANRSFVEYSQASEFTPLEYENISSYTEELFENFMEYKQLLKKVQDILRNPDRYMVKPGGHNPIPLDVPTMIAVRAALRNEMNKIVEAVDVLTKDPGILKRERENEAVPTNEAVRSILLEAQNKTTDSSTPSDKSPVKTGTEPQERPDEVHQPEVKSLSFNFASLVAPEIWADHMPILNENAPIDGSNSFEHQATQSIYPPPPEEDEKTDQPEPKPDPEPDLGKLTIHAASWGGTDVTSFMRNFISAEQTWALDTSDIASKGISDPWPGVRKSLSILYQYEIMQEMGILIAADGSGVQRISPAIFRKALKGVDMSASSNHKIVRPPGYTEGLEILAVVWGDCLVTSEAVWSSIRQCVSSRLVIPLESSFFGGDTWAGISKSGAIYFRRLVPHSSGPPEVKATNGKEHGSLIVSVPR</sequence>
<accession>A0A6A5VZK6</accession>
<dbReference type="AlphaFoldDB" id="A0A6A5VZK6"/>
<organism evidence="2 3">
    <name type="scientific">Amniculicola lignicola CBS 123094</name>
    <dbReference type="NCBI Taxonomy" id="1392246"/>
    <lineage>
        <taxon>Eukaryota</taxon>
        <taxon>Fungi</taxon>
        <taxon>Dikarya</taxon>
        <taxon>Ascomycota</taxon>
        <taxon>Pezizomycotina</taxon>
        <taxon>Dothideomycetes</taxon>
        <taxon>Pleosporomycetidae</taxon>
        <taxon>Pleosporales</taxon>
        <taxon>Amniculicolaceae</taxon>
        <taxon>Amniculicola</taxon>
    </lineage>
</organism>
<proteinExistence type="predicted"/>
<feature type="region of interest" description="Disordered" evidence="1">
    <location>
        <begin position="375"/>
        <end position="408"/>
    </location>
</feature>
<feature type="compositionally biased region" description="Low complexity" evidence="1">
    <location>
        <begin position="378"/>
        <end position="393"/>
    </location>
</feature>
<dbReference type="OrthoDB" id="3231004at2759"/>
<evidence type="ECO:0000313" key="2">
    <source>
        <dbReference type="EMBL" id="KAF1994444.1"/>
    </source>
</evidence>
<evidence type="ECO:0000256" key="1">
    <source>
        <dbReference type="SAM" id="MobiDB-lite"/>
    </source>
</evidence>
<name>A0A6A5VZK6_9PLEO</name>
<feature type="compositionally biased region" description="Polar residues" evidence="1">
    <location>
        <begin position="440"/>
        <end position="452"/>
    </location>
</feature>
<dbReference type="Proteomes" id="UP000799779">
    <property type="component" value="Unassembled WGS sequence"/>
</dbReference>